<dbReference type="Pfam" id="PF02730">
    <property type="entry name" value="AFOR_N"/>
    <property type="match status" value="1"/>
</dbReference>
<dbReference type="Pfam" id="PF01314">
    <property type="entry name" value="AFOR_C"/>
    <property type="match status" value="1"/>
</dbReference>
<evidence type="ECO:0000256" key="4">
    <source>
        <dbReference type="ARBA" id="ARBA00022723"/>
    </source>
</evidence>
<dbReference type="InterPro" id="IPR036021">
    <property type="entry name" value="Tungsten_al_ferr_oxy-like_C"/>
</dbReference>
<evidence type="ECO:0000256" key="2">
    <source>
        <dbReference type="ARBA" id="ARBA00011032"/>
    </source>
</evidence>
<protein>
    <submittedName>
        <fullName evidence="11">Aldehyde ferredoxin oxidoreductase family protein</fullName>
    </submittedName>
</protein>
<keyword evidence="3" id="KW-0004">4Fe-4S</keyword>
<dbReference type="GO" id="GO:0051539">
    <property type="term" value="F:4 iron, 4 sulfur cluster binding"/>
    <property type="evidence" value="ECO:0007669"/>
    <property type="project" value="UniProtKB-KW"/>
</dbReference>
<evidence type="ECO:0000256" key="9">
    <source>
        <dbReference type="SAM" id="MobiDB-lite"/>
    </source>
</evidence>
<dbReference type="InterPro" id="IPR013983">
    <property type="entry name" value="Ald_Fedxn_OxRdtase_N"/>
</dbReference>
<dbReference type="Proteomes" id="UP001596408">
    <property type="component" value="Unassembled WGS sequence"/>
</dbReference>
<dbReference type="InterPro" id="IPR051919">
    <property type="entry name" value="W-dependent_AOR"/>
</dbReference>
<evidence type="ECO:0000256" key="5">
    <source>
        <dbReference type="ARBA" id="ARBA00023002"/>
    </source>
</evidence>
<reference evidence="11 12" key="1">
    <citation type="journal article" date="2019" name="Int. J. Syst. Evol. Microbiol.">
        <title>The Global Catalogue of Microorganisms (GCM) 10K type strain sequencing project: providing services to taxonomists for standard genome sequencing and annotation.</title>
        <authorList>
            <consortium name="The Broad Institute Genomics Platform"/>
            <consortium name="The Broad Institute Genome Sequencing Center for Infectious Disease"/>
            <person name="Wu L."/>
            <person name="Ma J."/>
        </authorList>
    </citation>
    <scope>NUCLEOTIDE SEQUENCE [LARGE SCALE GENOMIC DNA]</scope>
    <source>
        <strain evidence="11 12">YIM 94188</strain>
    </source>
</reference>
<evidence type="ECO:0000256" key="7">
    <source>
        <dbReference type="ARBA" id="ARBA00023014"/>
    </source>
</evidence>
<dbReference type="PANTHER" id="PTHR30038:SF7">
    <property type="entry name" value="TUNGSTEN-CONTAINING GLYCERALDEHYDE-3-PHOSPHATE:FERREDOXIN OXIDOREDUCTASE"/>
    <property type="match status" value="1"/>
</dbReference>
<comment type="cofactor">
    <cofactor evidence="1">
        <name>[4Fe-4S] cluster</name>
        <dbReference type="ChEBI" id="CHEBI:49883"/>
    </cofactor>
</comment>
<keyword evidence="5" id="KW-0560">Oxidoreductase</keyword>
<dbReference type="PANTHER" id="PTHR30038">
    <property type="entry name" value="ALDEHYDE FERREDOXIN OXIDOREDUCTASE"/>
    <property type="match status" value="1"/>
</dbReference>
<feature type="domain" description="Aldehyde ferredoxin oxidoreductase N-terminal" evidence="10">
    <location>
        <begin position="6"/>
        <end position="200"/>
    </location>
</feature>
<dbReference type="RefSeq" id="WP_379698313.1">
    <property type="nucleotide sequence ID" value="NZ_JBHSXH010000015.1"/>
</dbReference>
<evidence type="ECO:0000313" key="11">
    <source>
        <dbReference type="EMBL" id="MFC6826541.1"/>
    </source>
</evidence>
<dbReference type="GO" id="GO:0046872">
    <property type="term" value="F:metal ion binding"/>
    <property type="evidence" value="ECO:0007669"/>
    <property type="project" value="UniProtKB-KW"/>
</dbReference>
<name>A0ABD5U151_9EURY</name>
<sequence>METPPYALRANLSTGETRRERLPADWGERFVGGKGLAARYLYEALDPGTDPLSAENVLIFALGPLSGHLPGETRVAAVTKSPLSGAFLDSYVGGSFASRLVGSLRPNALLVVEGVAPEPSALVVSDGDVRIARTDSWGEDALTTDAAFDGGVACIGPAGENGVRFATVAVDGGDHHFGRGGVGAVFGSKRLKAVAARDDPPTPSEESEELAASFRSSDAGRWLDAHGTVGTVEFADAADVLPTRGWRDGTFAGAEDIGIEAVRAAAVARETSDDDVPGDFRVGGEGDDGPGGGEGDDGPGGGEETVPRGATPISLGAALGIDDFDAVAELGGLCDRLGLDVISAGNAVAWAIRAAEEGYLAEGAPAFGDAESARELLENVARRETELGDALAEGVAAAADRFGGSDLVPVVKGVSLPTYDPRGSPAQALAYATSDRGACHRRARPVVEEVFATEAWTEAERAASVVAEQDARAASWCLVADDFVGDVLSERAAEMLEERGYDVDLETLGERVWNLTRLFNVREGFDRSDDSLPVALRRSQVRGHREGLDADAFESLLSAYYERRGWDESGRPARSTLERLDLLSDADAETPLGE</sequence>
<keyword evidence="4" id="KW-0479">Metal-binding</keyword>
<dbReference type="AlphaFoldDB" id="A0ABD5U151"/>
<evidence type="ECO:0000256" key="3">
    <source>
        <dbReference type="ARBA" id="ARBA00022485"/>
    </source>
</evidence>
<evidence type="ECO:0000313" key="12">
    <source>
        <dbReference type="Proteomes" id="UP001596408"/>
    </source>
</evidence>
<dbReference type="InterPro" id="IPR036503">
    <property type="entry name" value="Ald_Fedxn_OxRdtase_N_sf"/>
</dbReference>
<dbReference type="SUPFAM" id="SSF48310">
    <property type="entry name" value="Aldehyde ferredoxin oxidoreductase, C-terminal domains"/>
    <property type="match status" value="1"/>
</dbReference>
<dbReference type="SMART" id="SM00790">
    <property type="entry name" value="AFOR_N"/>
    <property type="match status" value="1"/>
</dbReference>
<dbReference type="InterPro" id="IPR001203">
    <property type="entry name" value="OxRdtase_Ald_Fedxn_C"/>
</dbReference>
<dbReference type="Gene3D" id="1.10.599.10">
    <property type="entry name" value="Aldehyde Ferredoxin Oxidoreductase Protein, subunit A, domain 3"/>
    <property type="match status" value="1"/>
</dbReference>
<dbReference type="GO" id="GO:0016491">
    <property type="term" value="F:oxidoreductase activity"/>
    <property type="evidence" value="ECO:0007669"/>
    <property type="project" value="UniProtKB-KW"/>
</dbReference>
<feature type="region of interest" description="Disordered" evidence="9">
    <location>
        <begin position="268"/>
        <end position="310"/>
    </location>
</feature>
<gene>
    <name evidence="11" type="ORF">ACFQEV_16285</name>
</gene>
<dbReference type="InterPro" id="IPR013984">
    <property type="entry name" value="Ald_Fedxn_OxRdtase_dom2"/>
</dbReference>
<keyword evidence="6" id="KW-0408">Iron</keyword>
<evidence type="ECO:0000256" key="1">
    <source>
        <dbReference type="ARBA" id="ARBA00001966"/>
    </source>
</evidence>
<dbReference type="Gene3D" id="3.60.9.10">
    <property type="entry name" value="Aldehyde ferredoxin oxidoreductase, N-terminal domain"/>
    <property type="match status" value="1"/>
</dbReference>
<proteinExistence type="inferred from homology"/>
<dbReference type="EMBL" id="JBHSXH010000015">
    <property type="protein sequence ID" value="MFC6826541.1"/>
    <property type="molecule type" value="Genomic_DNA"/>
</dbReference>
<keyword evidence="12" id="KW-1185">Reference proteome</keyword>
<comment type="caution">
    <text evidence="11">The sequence shown here is derived from an EMBL/GenBank/DDBJ whole genome shotgun (WGS) entry which is preliminary data.</text>
</comment>
<keyword evidence="7" id="KW-0411">Iron-sulfur</keyword>
<evidence type="ECO:0000256" key="6">
    <source>
        <dbReference type="ARBA" id="ARBA00023004"/>
    </source>
</evidence>
<organism evidence="11 12">
    <name type="scientific">Halopelagius fulvigenes</name>
    <dbReference type="NCBI Taxonomy" id="1198324"/>
    <lineage>
        <taxon>Archaea</taxon>
        <taxon>Methanobacteriati</taxon>
        <taxon>Methanobacteriota</taxon>
        <taxon>Stenosarchaea group</taxon>
        <taxon>Halobacteria</taxon>
        <taxon>Halobacteriales</taxon>
        <taxon>Haloferacaceae</taxon>
    </lineage>
</organism>
<feature type="compositionally biased region" description="Gly residues" evidence="9">
    <location>
        <begin position="289"/>
        <end position="303"/>
    </location>
</feature>
<accession>A0ABD5U151</accession>
<evidence type="ECO:0000256" key="8">
    <source>
        <dbReference type="ARBA" id="ARBA00049934"/>
    </source>
</evidence>
<comment type="similarity">
    <text evidence="2">Belongs to the AOR/FOR family.</text>
</comment>
<dbReference type="SUPFAM" id="SSF56228">
    <property type="entry name" value="Aldehyde ferredoxin oxidoreductase, N-terminal domain"/>
    <property type="match status" value="1"/>
</dbReference>
<comment type="cofactor">
    <cofactor evidence="8">
        <name>tungstopterin</name>
        <dbReference type="ChEBI" id="CHEBI:30402"/>
    </cofactor>
</comment>
<evidence type="ECO:0000259" key="10">
    <source>
        <dbReference type="SMART" id="SM00790"/>
    </source>
</evidence>
<dbReference type="InterPro" id="IPR013985">
    <property type="entry name" value="Ald_Fedxn_OxRdtase_dom3"/>
</dbReference>
<dbReference type="Gene3D" id="1.10.569.10">
    <property type="entry name" value="Aldehyde Ferredoxin Oxidoreductase Protein, subunit A, domain 2"/>
    <property type="match status" value="1"/>
</dbReference>